<evidence type="ECO:0000256" key="7">
    <source>
        <dbReference type="ARBA" id="ARBA00022771"/>
    </source>
</evidence>
<dbReference type="SMART" id="SM00493">
    <property type="entry name" value="TOPRIM"/>
    <property type="match status" value="1"/>
</dbReference>
<dbReference type="Pfam" id="PF10410">
    <property type="entry name" value="DnaB_bind"/>
    <property type="match status" value="1"/>
</dbReference>
<dbReference type="GO" id="GO:0003678">
    <property type="term" value="F:DNA helicase activity"/>
    <property type="evidence" value="ECO:0007669"/>
    <property type="project" value="InterPro"/>
</dbReference>
<dbReference type="GO" id="GO:0005524">
    <property type="term" value="F:ATP binding"/>
    <property type="evidence" value="ECO:0007669"/>
    <property type="project" value="InterPro"/>
</dbReference>
<keyword evidence="2 12" id="KW-0639">Primosome</keyword>
<dbReference type="GO" id="GO:0005737">
    <property type="term" value="C:cytoplasm"/>
    <property type="evidence" value="ECO:0007669"/>
    <property type="project" value="TreeGrafter"/>
</dbReference>
<evidence type="ECO:0000256" key="12">
    <source>
        <dbReference type="PIRNR" id="PIRNR002811"/>
    </source>
</evidence>
<dbReference type="InterPro" id="IPR036185">
    <property type="entry name" value="DNA_heli_DnaB-like_N_sf"/>
</dbReference>
<keyword evidence="11 12" id="KW-0804">Transcription</keyword>
<evidence type="ECO:0000256" key="1">
    <source>
        <dbReference type="ARBA" id="ARBA00022478"/>
    </source>
</evidence>
<comment type="caution">
    <text evidence="14">The sequence shown here is derived from an EMBL/GenBank/DDBJ whole genome shotgun (WGS) entry which is preliminary data.</text>
</comment>
<keyword evidence="3 12" id="KW-0808">Transferase</keyword>
<dbReference type="InterPro" id="IPR037068">
    <property type="entry name" value="DNA_primase_core_N_sf"/>
</dbReference>
<reference evidence="14" key="1">
    <citation type="journal article" date="2023" name="Int. J. Syst. Evol. Microbiol.">
        <title>Collibacillus ludicampi gen. nov., sp. nov., a new soil bacterium of the family Alicyclobacillaceae.</title>
        <authorList>
            <person name="Jojima T."/>
            <person name="Ioku Y."/>
            <person name="Fukuta Y."/>
            <person name="Shirasaka N."/>
            <person name="Matsumura Y."/>
            <person name="Mori M."/>
        </authorList>
    </citation>
    <scope>NUCLEOTIDE SEQUENCE</scope>
    <source>
        <strain evidence="14">TP075</strain>
    </source>
</reference>
<dbReference type="FunFam" id="3.40.1360.10:FF:000002">
    <property type="entry name" value="DNA primase"/>
    <property type="match status" value="1"/>
</dbReference>
<keyword evidence="6 12" id="KW-0479">Metal-binding</keyword>
<organism evidence="14 15">
    <name type="scientific">Collibacillus ludicampi</name>
    <dbReference type="NCBI Taxonomy" id="2771369"/>
    <lineage>
        <taxon>Bacteria</taxon>
        <taxon>Bacillati</taxon>
        <taxon>Bacillota</taxon>
        <taxon>Bacilli</taxon>
        <taxon>Bacillales</taxon>
        <taxon>Alicyclobacillaceae</taxon>
        <taxon>Collibacillus</taxon>
    </lineage>
</organism>
<evidence type="ECO:0000256" key="8">
    <source>
        <dbReference type="ARBA" id="ARBA00022833"/>
    </source>
</evidence>
<dbReference type="EC" id="2.7.7.-" evidence="12"/>
<dbReference type="Gene3D" id="3.40.1360.10">
    <property type="match status" value="1"/>
</dbReference>
<dbReference type="SUPFAM" id="SSF48024">
    <property type="entry name" value="N-terminal domain of DnaB helicase"/>
    <property type="match status" value="1"/>
</dbReference>
<dbReference type="InterPro" id="IPR019475">
    <property type="entry name" value="DNA_primase_DnaB-bd"/>
</dbReference>
<dbReference type="GO" id="GO:0000428">
    <property type="term" value="C:DNA-directed RNA polymerase complex"/>
    <property type="evidence" value="ECO:0007669"/>
    <property type="project" value="UniProtKB-KW"/>
</dbReference>
<dbReference type="GO" id="GO:0003677">
    <property type="term" value="F:DNA binding"/>
    <property type="evidence" value="ECO:0007669"/>
    <property type="project" value="UniProtKB-KW"/>
</dbReference>
<dbReference type="InterPro" id="IPR006171">
    <property type="entry name" value="TOPRIM_dom"/>
</dbReference>
<dbReference type="PIRSF" id="PIRSF002811">
    <property type="entry name" value="DnaG"/>
    <property type="match status" value="1"/>
</dbReference>
<accession>A0AAV4LAS0</accession>
<dbReference type="InterPro" id="IPR030846">
    <property type="entry name" value="DnaG_bac"/>
</dbReference>
<evidence type="ECO:0000256" key="5">
    <source>
        <dbReference type="ARBA" id="ARBA00022705"/>
    </source>
</evidence>
<dbReference type="GO" id="GO:0008270">
    <property type="term" value="F:zinc ion binding"/>
    <property type="evidence" value="ECO:0007669"/>
    <property type="project" value="UniProtKB-KW"/>
</dbReference>
<dbReference type="InterPro" id="IPR006295">
    <property type="entry name" value="DNA_primase_DnaG"/>
</dbReference>
<dbReference type="CDD" id="cd03364">
    <property type="entry name" value="TOPRIM_DnaG_primases"/>
    <property type="match status" value="1"/>
</dbReference>
<evidence type="ECO:0000313" key="14">
    <source>
        <dbReference type="EMBL" id="GIM44743.1"/>
    </source>
</evidence>
<dbReference type="FunFam" id="3.90.980.10:FF:000001">
    <property type="entry name" value="DNA primase"/>
    <property type="match status" value="1"/>
</dbReference>
<dbReference type="GO" id="GO:0003899">
    <property type="term" value="F:DNA-directed RNA polymerase activity"/>
    <property type="evidence" value="ECO:0007669"/>
    <property type="project" value="InterPro"/>
</dbReference>
<comment type="function">
    <text evidence="12">RNA polymerase that catalyzes the synthesis of short RNA molecules used as primers for DNA polymerase during DNA replication.</text>
</comment>
<keyword evidence="5 12" id="KW-0235">DNA replication</keyword>
<comment type="cofactor">
    <cofactor evidence="12">
        <name>Zn(2+)</name>
        <dbReference type="ChEBI" id="CHEBI:29105"/>
    </cofactor>
    <text evidence="12">Binds 1 zinc ion per monomer.</text>
</comment>
<keyword evidence="15" id="KW-1185">Reference proteome</keyword>
<evidence type="ECO:0000256" key="4">
    <source>
        <dbReference type="ARBA" id="ARBA00022695"/>
    </source>
</evidence>
<dbReference type="Pfam" id="PF13155">
    <property type="entry name" value="Toprim_2"/>
    <property type="match status" value="1"/>
</dbReference>
<evidence type="ECO:0000256" key="11">
    <source>
        <dbReference type="ARBA" id="ARBA00023163"/>
    </source>
</evidence>
<dbReference type="InterPro" id="IPR034151">
    <property type="entry name" value="TOPRIM_DnaG_bac"/>
</dbReference>
<evidence type="ECO:0000256" key="2">
    <source>
        <dbReference type="ARBA" id="ARBA00022515"/>
    </source>
</evidence>
<dbReference type="InterPro" id="IPR050219">
    <property type="entry name" value="DnaG_primase"/>
</dbReference>
<dbReference type="Gene3D" id="3.90.980.10">
    <property type="entry name" value="DNA primase, catalytic core, N-terminal domain"/>
    <property type="match status" value="1"/>
</dbReference>
<dbReference type="Pfam" id="PF08275">
    <property type="entry name" value="DNAG_N"/>
    <property type="match status" value="1"/>
</dbReference>
<dbReference type="NCBIfam" id="TIGR01391">
    <property type="entry name" value="dnaG"/>
    <property type="match status" value="1"/>
</dbReference>
<protein>
    <recommendedName>
        <fullName evidence="12">DNA primase</fullName>
        <ecNumber evidence="12">2.7.7.-</ecNumber>
    </recommendedName>
</protein>
<dbReference type="PANTHER" id="PTHR30313">
    <property type="entry name" value="DNA PRIMASE"/>
    <property type="match status" value="1"/>
</dbReference>
<evidence type="ECO:0000256" key="10">
    <source>
        <dbReference type="ARBA" id="ARBA00023125"/>
    </source>
</evidence>
<feature type="domain" description="Toprim" evidence="13">
    <location>
        <begin position="193"/>
        <end position="274"/>
    </location>
</feature>
<dbReference type="InterPro" id="IPR013264">
    <property type="entry name" value="DNAG_N"/>
</dbReference>
<name>A0AAV4LAS0_9BACL</name>
<keyword evidence="1 12" id="KW-0240">DNA-directed RNA polymerase</keyword>
<proteinExistence type="inferred from homology"/>
<comment type="subunit">
    <text evidence="12">Monomer.</text>
</comment>
<dbReference type="SUPFAM" id="SSF56731">
    <property type="entry name" value="DNA primase core"/>
    <property type="match status" value="1"/>
</dbReference>
<keyword evidence="8 12" id="KW-0862">Zinc</keyword>
<keyword evidence="7" id="KW-0863">Zinc-finger</keyword>
<sequence length="542" mass="61943">MFSFYMLIENVSFVEAVTHFAGRAGIHIPYEEVVDEESEEAVRRKKLFAANDLAAKYYHHILMNTKVGEPALEYLKGRGLTPGTIERFQLGYAPSAWDVLLRFLTKRGFSEDFLEEAGLLSKSQTDPSRYYDKFRNRVMFPIQDAQGRVVGFGGRVMDESHPKYLNTPETVLFHKGRHLYNFHRARNAIRQTKQAVLLEGYMDVIVAYQAGVENVVAALGTALTPDQARLLNRNAEEIVMVYDGDRAGQNAALRSSEVIKETGGSARVVVLPDGLDPDEFIRKHGYEAFERMIRDRSMSVTSFKLQKLREESQLSTQEGRIRFLTEAVRIISELKSPVERESYLRQLAGEFDVSLESLSMEVEVATKSLKTRKNGDIPPRMWNTNRDNGKQVVKESLQSKLPLPAHLEAERKLLSYMLIDEGAARQVQETLVDEFSVDEHAALAIHLYHFYGENEKPNPALFIAQLDDPVLIQLASELVVEAENLDMRPGLVEEYIQCIRRYPFEKRLKEIPREMEEALRNGDYALLRALQQEQLQLRAVLR</sequence>
<dbReference type="Gene3D" id="1.10.860.10">
    <property type="entry name" value="DNAb Helicase, Chain A"/>
    <property type="match status" value="1"/>
</dbReference>
<keyword evidence="9" id="KW-0460">Magnesium</keyword>
<dbReference type="AlphaFoldDB" id="A0AAV4LAS0"/>
<dbReference type="InterPro" id="IPR016136">
    <property type="entry name" value="DNA_helicase_N/primase_C"/>
</dbReference>
<evidence type="ECO:0000256" key="6">
    <source>
        <dbReference type="ARBA" id="ARBA00022723"/>
    </source>
</evidence>
<dbReference type="PANTHER" id="PTHR30313:SF2">
    <property type="entry name" value="DNA PRIMASE"/>
    <property type="match status" value="1"/>
</dbReference>
<gene>
    <name evidence="14" type="primary">dnaG</name>
    <name evidence="14" type="ORF">DNHGIG_02920</name>
</gene>
<evidence type="ECO:0000256" key="3">
    <source>
        <dbReference type="ARBA" id="ARBA00022679"/>
    </source>
</evidence>
<keyword evidence="4 12" id="KW-0548">Nucleotidyltransferase</keyword>
<dbReference type="GO" id="GO:0006269">
    <property type="term" value="P:DNA replication, synthesis of primer"/>
    <property type="evidence" value="ECO:0007669"/>
    <property type="project" value="UniProtKB-KW"/>
</dbReference>
<keyword evidence="10" id="KW-0238">DNA-binding</keyword>
<evidence type="ECO:0000259" key="13">
    <source>
        <dbReference type="PROSITE" id="PS50880"/>
    </source>
</evidence>
<dbReference type="GO" id="GO:1990077">
    <property type="term" value="C:primosome complex"/>
    <property type="evidence" value="ECO:0007669"/>
    <property type="project" value="UniProtKB-KW"/>
</dbReference>
<dbReference type="PROSITE" id="PS50880">
    <property type="entry name" value="TOPRIM"/>
    <property type="match status" value="1"/>
</dbReference>
<dbReference type="EMBL" id="BOQE01000001">
    <property type="protein sequence ID" value="GIM44743.1"/>
    <property type="molecule type" value="Genomic_DNA"/>
</dbReference>
<comment type="similarity">
    <text evidence="12">Belongs to the DnaG primase family.</text>
</comment>
<evidence type="ECO:0000256" key="9">
    <source>
        <dbReference type="ARBA" id="ARBA00022842"/>
    </source>
</evidence>
<dbReference type="Proteomes" id="UP001057291">
    <property type="component" value="Unassembled WGS sequence"/>
</dbReference>
<evidence type="ECO:0000313" key="15">
    <source>
        <dbReference type="Proteomes" id="UP001057291"/>
    </source>
</evidence>